<evidence type="ECO:0000313" key="6">
    <source>
        <dbReference type="Proteomes" id="UP000257323"/>
    </source>
</evidence>
<dbReference type="GO" id="GO:0030145">
    <property type="term" value="F:manganese ion binding"/>
    <property type="evidence" value="ECO:0007669"/>
    <property type="project" value="InterPro"/>
</dbReference>
<dbReference type="Pfam" id="PF19567">
    <property type="entry name" value="CpsB_CapC"/>
    <property type="match status" value="1"/>
</dbReference>
<evidence type="ECO:0000256" key="2">
    <source>
        <dbReference type="ARBA" id="ARBA00013064"/>
    </source>
</evidence>
<comment type="caution">
    <text evidence="5">The sequence shown here is derived from an EMBL/GenBank/DDBJ whole genome shotgun (WGS) entry which is preliminary data.</text>
</comment>
<dbReference type="SUPFAM" id="SSF89550">
    <property type="entry name" value="PHP domain-like"/>
    <property type="match status" value="1"/>
</dbReference>
<evidence type="ECO:0000256" key="1">
    <source>
        <dbReference type="ARBA" id="ARBA00005750"/>
    </source>
</evidence>
<evidence type="ECO:0000256" key="3">
    <source>
        <dbReference type="ARBA" id="ARBA00022801"/>
    </source>
</evidence>
<comment type="catalytic activity">
    <reaction evidence="4">
        <text>O-phospho-L-tyrosyl-[protein] + H2O = L-tyrosyl-[protein] + phosphate</text>
        <dbReference type="Rhea" id="RHEA:10684"/>
        <dbReference type="Rhea" id="RHEA-COMP:10136"/>
        <dbReference type="Rhea" id="RHEA-COMP:20101"/>
        <dbReference type="ChEBI" id="CHEBI:15377"/>
        <dbReference type="ChEBI" id="CHEBI:43474"/>
        <dbReference type="ChEBI" id="CHEBI:46858"/>
        <dbReference type="ChEBI" id="CHEBI:61978"/>
        <dbReference type="EC" id="3.1.3.48"/>
    </reaction>
</comment>
<sequence>MEIKVKVYFNRSLGGNSLIDLHTHLLPDWDDGAETWEETEKMVEVAAADGIGAICLTPHIFRFSRYQDNQEVLEERFNQFYEKYSSENRVKFFRGAEVFIHPDLVREVETRNLSINQSEYVFVEFPSDQVPAGARDLFYRMMLAGYTPIISHPERNDLLGRQPEILFDLVSRGCLAQLTAGSLAGNFGSEVQKRAELFLKHHLVQLMASDAHDPKNRRPLLSRGLEAASRIVGRETAEAMVREVPEAILNNKLIPELGRPVCPSRGRKIFGLFGGGKKKKLLEKAE</sequence>
<reference evidence="5 6" key="1">
    <citation type="submission" date="2018-08" db="EMBL/GenBank/DDBJ databases">
        <title>Genome analysis of the thermophilic bacterium of the candidate phylum Aminicenantes from deep subsurface aquifer revealed its physiology and ecological role.</title>
        <authorList>
            <person name="Kadnikov V.V."/>
            <person name="Mardanov A.V."/>
            <person name="Beletsky A.V."/>
            <person name="Karnachuk O.V."/>
            <person name="Ravin N.V."/>
        </authorList>
    </citation>
    <scope>NUCLEOTIDE SEQUENCE [LARGE SCALE GENOMIC DNA]</scope>
    <source>
        <strain evidence="5">BY38</strain>
    </source>
</reference>
<gene>
    <name evidence="5" type="ORF">OP8BY_0860</name>
</gene>
<evidence type="ECO:0000256" key="4">
    <source>
        <dbReference type="ARBA" id="ARBA00051722"/>
    </source>
</evidence>
<evidence type="ECO:0000313" key="5">
    <source>
        <dbReference type="EMBL" id="RFT16918.1"/>
    </source>
</evidence>
<dbReference type="Gene3D" id="3.20.20.140">
    <property type="entry name" value="Metal-dependent hydrolases"/>
    <property type="match status" value="1"/>
</dbReference>
<accession>A0A3E2BQC1</accession>
<dbReference type="AlphaFoldDB" id="A0A3E2BQC1"/>
<proteinExistence type="inferred from homology"/>
<dbReference type="GO" id="GO:0004725">
    <property type="term" value="F:protein tyrosine phosphatase activity"/>
    <property type="evidence" value="ECO:0007669"/>
    <property type="project" value="UniProtKB-EC"/>
</dbReference>
<name>A0A3E2BQC1_9BACT</name>
<dbReference type="PIRSF" id="PIRSF016557">
    <property type="entry name" value="Caps_synth_CpsB"/>
    <property type="match status" value="1"/>
</dbReference>
<dbReference type="EC" id="3.1.3.48" evidence="2"/>
<dbReference type="InterPro" id="IPR016667">
    <property type="entry name" value="Caps_polysacc_synth_CpsB/CapC"/>
</dbReference>
<dbReference type="InterPro" id="IPR016195">
    <property type="entry name" value="Pol/histidinol_Pase-like"/>
</dbReference>
<protein>
    <recommendedName>
        <fullName evidence="2">protein-tyrosine-phosphatase</fullName>
        <ecNumber evidence="2">3.1.3.48</ecNumber>
    </recommendedName>
</protein>
<dbReference type="PANTHER" id="PTHR39181:SF1">
    <property type="entry name" value="TYROSINE-PROTEIN PHOSPHATASE YWQE"/>
    <property type="match status" value="1"/>
</dbReference>
<keyword evidence="3" id="KW-0378">Hydrolase</keyword>
<dbReference type="Proteomes" id="UP000257323">
    <property type="component" value="Unassembled WGS sequence"/>
</dbReference>
<dbReference type="PANTHER" id="PTHR39181">
    <property type="entry name" value="TYROSINE-PROTEIN PHOSPHATASE YWQE"/>
    <property type="match status" value="1"/>
</dbReference>
<dbReference type="EMBL" id="QUAH01000001">
    <property type="protein sequence ID" value="RFT16918.1"/>
    <property type="molecule type" value="Genomic_DNA"/>
</dbReference>
<comment type="similarity">
    <text evidence="1">Belongs to the metallo-dependent hydrolases superfamily. CpsB/CapC family.</text>
</comment>
<organism evidence="5 6">
    <name type="scientific">Candidatus Saccharicenans subterraneus</name>
    <dbReference type="NCBI Taxonomy" id="2508984"/>
    <lineage>
        <taxon>Bacteria</taxon>
        <taxon>Candidatus Aminicenantota</taxon>
        <taxon>Candidatus Aminicenantia</taxon>
        <taxon>Candidatus Aminicenantales</taxon>
        <taxon>Candidatus Saccharicenantaceae</taxon>
        <taxon>Candidatus Saccharicenans</taxon>
    </lineage>
</organism>